<reference evidence="11 12" key="1">
    <citation type="submission" date="2020-03" db="EMBL/GenBank/DDBJ databases">
        <title>WGS of actinomycetes isolated from Thailand.</title>
        <authorList>
            <person name="Thawai C."/>
        </authorList>
    </citation>
    <scope>NUCLEOTIDE SEQUENCE [LARGE SCALE GENOMIC DNA]</scope>
    <source>
        <strain evidence="11 12">HSS6-12</strain>
    </source>
</reference>
<feature type="transmembrane region" description="Helical" evidence="8">
    <location>
        <begin position="234"/>
        <end position="255"/>
    </location>
</feature>
<evidence type="ECO:0000256" key="1">
    <source>
        <dbReference type="ARBA" id="ARBA00004651"/>
    </source>
</evidence>
<protein>
    <submittedName>
        <fullName evidence="11">ABC transporter ATP-binding protein</fullName>
    </submittedName>
</protein>
<dbReference type="PROSITE" id="PS00211">
    <property type="entry name" value="ABC_TRANSPORTER_1"/>
    <property type="match status" value="1"/>
</dbReference>
<feature type="transmembrane region" description="Helical" evidence="8">
    <location>
        <begin position="669"/>
        <end position="697"/>
    </location>
</feature>
<keyword evidence="4 11" id="KW-0067">ATP-binding</keyword>
<organism evidence="11 12">
    <name type="scientific">Micromonospora thermarum</name>
    <dbReference type="NCBI Taxonomy" id="2720024"/>
    <lineage>
        <taxon>Bacteria</taxon>
        <taxon>Bacillati</taxon>
        <taxon>Actinomycetota</taxon>
        <taxon>Actinomycetes</taxon>
        <taxon>Micromonosporales</taxon>
        <taxon>Micromonosporaceae</taxon>
        <taxon>Micromonospora</taxon>
    </lineage>
</organism>
<proteinExistence type="predicted"/>
<feature type="transmembrane region" description="Helical" evidence="8">
    <location>
        <begin position="261"/>
        <end position="278"/>
    </location>
</feature>
<dbReference type="EMBL" id="JAATEO010000005">
    <property type="protein sequence ID" value="NJP31774.1"/>
    <property type="molecule type" value="Genomic_DNA"/>
</dbReference>
<dbReference type="Pfam" id="PF00664">
    <property type="entry name" value="ABC_membrane"/>
    <property type="match status" value="1"/>
</dbReference>
<evidence type="ECO:0000256" key="3">
    <source>
        <dbReference type="ARBA" id="ARBA00022741"/>
    </source>
</evidence>
<dbReference type="InterPro" id="IPR039421">
    <property type="entry name" value="Type_1_exporter"/>
</dbReference>
<evidence type="ECO:0000256" key="7">
    <source>
        <dbReference type="SAM" id="MobiDB-lite"/>
    </source>
</evidence>
<dbReference type="SUPFAM" id="SSF52540">
    <property type="entry name" value="P-loop containing nucleoside triphosphate hydrolases"/>
    <property type="match status" value="2"/>
</dbReference>
<feature type="domain" description="ABC transporter" evidence="9">
    <location>
        <begin position="945"/>
        <end position="1169"/>
    </location>
</feature>
<dbReference type="SMART" id="SM00382">
    <property type="entry name" value="AAA"/>
    <property type="match status" value="2"/>
</dbReference>
<feature type="domain" description="ABC transporter" evidence="9">
    <location>
        <begin position="319"/>
        <end position="556"/>
    </location>
</feature>
<dbReference type="Gene3D" id="3.40.50.300">
    <property type="entry name" value="P-loop containing nucleotide triphosphate hydrolases"/>
    <property type="match status" value="2"/>
</dbReference>
<dbReference type="GO" id="GO:0005524">
    <property type="term" value="F:ATP binding"/>
    <property type="evidence" value="ECO:0007669"/>
    <property type="project" value="UniProtKB-KW"/>
</dbReference>
<evidence type="ECO:0000256" key="2">
    <source>
        <dbReference type="ARBA" id="ARBA00022692"/>
    </source>
</evidence>
<dbReference type="PANTHER" id="PTHR24221:SF654">
    <property type="entry name" value="ATP-BINDING CASSETTE SUB-FAMILY B MEMBER 6"/>
    <property type="match status" value="1"/>
</dbReference>
<evidence type="ECO:0000256" key="4">
    <source>
        <dbReference type="ARBA" id="ARBA00022840"/>
    </source>
</evidence>
<feature type="domain" description="ABC transmembrane type-1" evidence="10">
    <location>
        <begin position="16"/>
        <end position="289"/>
    </location>
</feature>
<dbReference type="PROSITE" id="PS50893">
    <property type="entry name" value="ABC_TRANSPORTER_2"/>
    <property type="match status" value="2"/>
</dbReference>
<keyword evidence="3" id="KW-0547">Nucleotide-binding</keyword>
<feature type="domain" description="ABC transmembrane type-1" evidence="10">
    <location>
        <begin position="731"/>
        <end position="903"/>
    </location>
</feature>
<gene>
    <name evidence="11" type="ORF">HCJ94_07160</name>
</gene>
<keyword evidence="6 8" id="KW-0472">Membrane</keyword>
<dbReference type="RefSeq" id="WP_168000171.1">
    <property type="nucleotide sequence ID" value="NZ_JAATEO010000005.1"/>
</dbReference>
<evidence type="ECO:0000313" key="12">
    <source>
        <dbReference type="Proteomes" id="UP000783871"/>
    </source>
</evidence>
<accession>A0ABX0Z5U5</accession>
<dbReference type="Gene3D" id="1.20.1560.10">
    <property type="entry name" value="ABC transporter type 1, transmembrane domain"/>
    <property type="match status" value="2"/>
</dbReference>
<sequence length="1171" mass="123511">MRLLRDMWATSPRRMAIVTVLVVLGAGGQAAAAALAGPVLLHRSTGYFTLLAAALVAAVVSDLVVSLLMAGVTADWSAAVRRRLCRVAFGQDLPTLETTPVGELLDRIDGDVYQVAAAVRAQGVRIAQMLAVGVLSTAVAIGVWWPAGITMLLLAGALVVGLRRPTARIVPARMAEEEAWSDLAAVMEEAIHGQDDVRTSLAQPYVLRLYATRAAAVLSRGLRVWRMSAKVTTVAAGVTRAGIAAVVLAGAWALATGRMDGARLTAVWLLAIAFGATVEHVSRMVPELQYALGAWGRVQLLEDSPQEPTGGLDPLDGDLAVRGLTFRYPAADGTRGPALRDVHLTFTRGRSYALVGRTGSGKSTLAKVLTRAVDVPPGTVFLGGRDLRDLDVEQLRRWVAVVPQRTEILAGTLAENVALFDPALLDDAARALHELGLATWIAELPEGLHTRLGEGGHVLSAGQEQLVAFARILVRDPHVVILDEATARLDPVTEARVQRATERLLRDRIGIVIAHRLSSVRHCDEVVVLADGAVVEAGPLRESERFAELLATSHTAAYARGGTRGRSGGLDLLEGPEPDASSGAGARDRTPPADTAPPAPEAAPEDRTPPPAATFAGTLREITRLVFNDPRYGLAALALFVVLVLIGLDGPVLPWLWADVVDGVGDPWLPALGIAAGLLVTLPIPWYTSIWFPGWWVRQMLRISLRLVQGQTGPRRVSTHTPAEVVAQGGDTERVVQLADNLLDQAAALVLLVAMTAISGSAVPGLFFAGTMLVSGLAATLFGPRLERSARETVAARAAFATALVSSLSAARTVKLAGATRPVLTHLADLDVTRSERQRREISVQVWSRSTPSLVSGLLPIGAWALFLTGTLSAGATLVAVATLAAARWFAWTTASLISQVPSARVWTRRTMAMAGVTAYSAAVPDVDLATGEAPAPAVPPRHPLRRLELSGFGVRHTDGTTAVRDVDLTVERGQLVLVVGPVGSGKSSLLRALAGIAPHTGHLTWNGEPVTEPELFLRPHQVGYVGQLPRVLSGTVADNITLGHPVDAAAAVSTAQLDHDLAASGAGLGLVIGHKGTRLSGGQLQRLALARALAPRTELLVADDVSSALDVTTELALWEALRRHGVTVVGSTSKRAALVRADHVVVLENGRVAAQGPWRDLEPTWSHLAG</sequence>
<dbReference type="PANTHER" id="PTHR24221">
    <property type="entry name" value="ATP-BINDING CASSETTE SUB-FAMILY B"/>
    <property type="match status" value="1"/>
</dbReference>
<feature type="transmembrane region" description="Helical" evidence="8">
    <location>
        <begin position="130"/>
        <end position="160"/>
    </location>
</feature>
<evidence type="ECO:0000259" key="10">
    <source>
        <dbReference type="PROSITE" id="PS50929"/>
    </source>
</evidence>
<feature type="transmembrane region" description="Helical" evidence="8">
    <location>
        <begin position="46"/>
        <end position="74"/>
    </location>
</feature>
<keyword evidence="12" id="KW-1185">Reference proteome</keyword>
<comment type="subcellular location">
    <subcellularLocation>
        <location evidence="1">Cell membrane</location>
        <topology evidence="1">Multi-pass membrane protein</topology>
    </subcellularLocation>
</comment>
<dbReference type="InterPro" id="IPR003593">
    <property type="entry name" value="AAA+_ATPase"/>
</dbReference>
<evidence type="ECO:0000256" key="6">
    <source>
        <dbReference type="ARBA" id="ARBA00023136"/>
    </source>
</evidence>
<comment type="caution">
    <text evidence="11">The sequence shown here is derived from an EMBL/GenBank/DDBJ whole genome shotgun (WGS) entry which is preliminary data.</text>
</comment>
<keyword evidence="5 8" id="KW-1133">Transmembrane helix</keyword>
<feature type="transmembrane region" description="Helical" evidence="8">
    <location>
        <begin position="861"/>
        <end position="887"/>
    </location>
</feature>
<evidence type="ECO:0000256" key="8">
    <source>
        <dbReference type="SAM" id="Phobius"/>
    </source>
</evidence>
<evidence type="ECO:0000256" key="5">
    <source>
        <dbReference type="ARBA" id="ARBA00022989"/>
    </source>
</evidence>
<dbReference type="InterPro" id="IPR036640">
    <property type="entry name" value="ABC1_TM_sf"/>
</dbReference>
<feature type="region of interest" description="Disordered" evidence="7">
    <location>
        <begin position="560"/>
        <end position="613"/>
    </location>
</feature>
<evidence type="ECO:0000313" key="11">
    <source>
        <dbReference type="EMBL" id="NJP31774.1"/>
    </source>
</evidence>
<dbReference type="InterPro" id="IPR017871">
    <property type="entry name" value="ABC_transporter-like_CS"/>
</dbReference>
<dbReference type="InterPro" id="IPR003439">
    <property type="entry name" value="ABC_transporter-like_ATP-bd"/>
</dbReference>
<dbReference type="SUPFAM" id="SSF90123">
    <property type="entry name" value="ABC transporter transmembrane region"/>
    <property type="match status" value="2"/>
</dbReference>
<feature type="transmembrane region" description="Helical" evidence="8">
    <location>
        <begin position="634"/>
        <end position="657"/>
    </location>
</feature>
<name>A0ABX0Z5U5_9ACTN</name>
<dbReference type="Pfam" id="PF00005">
    <property type="entry name" value="ABC_tran"/>
    <property type="match status" value="2"/>
</dbReference>
<dbReference type="InterPro" id="IPR027417">
    <property type="entry name" value="P-loop_NTPase"/>
</dbReference>
<dbReference type="InterPro" id="IPR011527">
    <property type="entry name" value="ABC1_TM_dom"/>
</dbReference>
<dbReference type="PROSITE" id="PS50929">
    <property type="entry name" value="ABC_TM1F"/>
    <property type="match status" value="2"/>
</dbReference>
<feature type="transmembrane region" description="Helical" evidence="8">
    <location>
        <begin position="742"/>
        <end position="759"/>
    </location>
</feature>
<keyword evidence="2 8" id="KW-0812">Transmembrane</keyword>
<evidence type="ECO:0000259" key="9">
    <source>
        <dbReference type="PROSITE" id="PS50893"/>
    </source>
</evidence>
<dbReference type="Proteomes" id="UP000783871">
    <property type="component" value="Unassembled WGS sequence"/>
</dbReference>